<comment type="similarity">
    <text evidence="5 13">Belongs to the RNase HII family.</text>
</comment>
<comment type="catalytic activity">
    <reaction evidence="1 12 13">
        <text>Endonucleolytic cleavage to 5'-phosphomonoester.</text>
        <dbReference type="EC" id="3.1.26.4"/>
    </reaction>
</comment>
<dbReference type="Gene3D" id="3.30.420.10">
    <property type="entry name" value="Ribonuclease H-like superfamily/Ribonuclease H"/>
    <property type="match status" value="1"/>
</dbReference>
<dbReference type="PANTHER" id="PTHR10954">
    <property type="entry name" value="RIBONUCLEASE H2 SUBUNIT A"/>
    <property type="match status" value="1"/>
</dbReference>
<proteinExistence type="inferred from homology"/>
<dbReference type="OrthoDB" id="9803420at2"/>
<dbReference type="InterPro" id="IPR001352">
    <property type="entry name" value="RNase_HII/HIII"/>
</dbReference>
<dbReference type="RefSeq" id="WP_087439386.1">
    <property type="nucleotide sequence ID" value="NZ_CP021416.1"/>
</dbReference>
<evidence type="ECO:0000256" key="3">
    <source>
        <dbReference type="ARBA" id="ARBA00004065"/>
    </source>
</evidence>
<dbReference type="CDD" id="cd07182">
    <property type="entry name" value="RNase_HII_bacteria_HII_like"/>
    <property type="match status" value="1"/>
</dbReference>
<keyword evidence="16" id="KW-1185">Reference proteome</keyword>
<feature type="domain" description="RNase H type-2" evidence="14">
    <location>
        <begin position="1"/>
        <end position="182"/>
    </location>
</feature>
<gene>
    <name evidence="15" type="ORF">Sdiek1_2533</name>
</gene>
<dbReference type="KEGG" id="suls:Sdiek1_2533"/>
<dbReference type="GO" id="GO:0043137">
    <property type="term" value="P:DNA replication, removal of RNA primer"/>
    <property type="evidence" value="ECO:0007669"/>
    <property type="project" value="TreeGrafter"/>
</dbReference>
<keyword evidence="8 12" id="KW-0479">Metal-binding</keyword>
<evidence type="ECO:0000259" key="14">
    <source>
        <dbReference type="PROSITE" id="PS51975"/>
    </source>
</evidence>
<dbReference type="EMBL" id="CP021416">
    <property type="protein sequence ID" value="ARU49683.1"/>
    <property type="molecule type" value="Genomic_DNA"/>
</dbReference>
<dbReference type="InterPro" id="IPR012337">
    <property type="entry name" value="RNaseH-like_sf"/>
</dbReference>
<accession>A0A1Y0HRA5</accession>
<keyword evidence="11" id="KW-0464">Manganese</keyword>
<dbReference type="Proteomes" id="UP000196005">
    <property type="component" value="Chromosome"/>
</dbReference>
<dbReference type="AlphaFoldDB" id="A0A1Y0HRA5"/>
<dbReference type="InterPro" id="IPR022898">
    <property type="entry name" value="RNase_HII"/>
</dbReference>
<dbReference type="EC" id="3.1.26.4" evidence="13"/>
<dbReference type="InterPro" id="IPR024567">
    <property type="entry name" value="RNase_HII/HIII_dom"/>
</dbReference>
<dbReference type="SUPFAM" id="SSF53098">
    <property type="entry name" value="Ribonuclease H-like"/>
    <property type="match status" value="1"/>
</dbReference>
<dbReference type="GO" id="GO:0005737">
    <property type="term" value="C:cytoplasm"/>
    <property type="evidence" value="ECO:0007669"/>
    <property type="project" value="UniProtKB-SubCell"/>
</dbReference>
<feature type="binding site" evidence="12">
    <location>
        <position position="6"/>
    </location>
    <ligand>
        <name>a divalent metal cation</name>
        <dbReference type="ChEBI" id="CHEBI:60240"/>
    </ligand>
</feature>
<evidence type="ECO:0000256" key="4">
    <source>
        <dbReference type="ARBA" id="ARBA00004496"/>
    </source>
</evidence>
<dbReference type="NCBIfam" id="NF000595">
    <property type="entry name" value="PRK00015.1-3"/>
    <property type="match status" value="1"/>
</dbReference>
<dbReference type="PANTHER" id="PTHR10954:SF18">
    <property type="entry name" value="RIBONUCLEASE HII"/>
    <property type="match status" value="1"/>
</dbReference>
<evidence type="ECO:0000256" key="6">
    <source>
        <dbReference type="ARBA" id="ARBA00022490"/>
    </source>
</evidence>
<reference evidence="16" key="1">
    <citation type="submission" date="2017-05" db="EMBL/GenBank/DDBJ databases">
        <title>Dechlorination kinetics govern the competition between two new strains of the genus Sulfurospirillum.</title>
        <authorList>
            <person name="Buttet G.F."/>
            <person name="Murray A.M."/>
            <person name="Goris T."/>
            <person name="Burion M."/>
            <person name="Lin B."/>
            <person name="Rolle M."/>
            <person name="Maillard J."/>
        </authorList>
    </citation>
    <scope>NUCLEOTIDE SEQUENCE [LARGE SCALE GENOMIC DNA]</scope>
    <source>
        <strain evidence="16">SL2-1</strain>
    </source>
</reference>
<sequence>MLCGIDEAGRGCLAGPLVVAGAILKEPVAGLNDSKQLSEKQREAFFEILQSKAEFKIVFCDNLMVDTKGLSACLRYAIKTIKAHFEGHDILMDGNCNFGVQGITTMIKADAKVPEVSAASILAKVSRDRYMYEIASTYPQYEFEKHKGYGSALHVEKIKAFGYCELHRKSFKIKSLLQPTLF</sequence>
<keyword evidence="6" id="KW-0963">Cytoplasm</keyword>
<evidence type="ECO:0000256" key="5">
    <source>
        <dbReference type="ARBA" id="ARBA00007383"/>
    </source>
</evidence>
<keyword evidence="7 12" id="KW-0540">Nuclease</keyword>
<dbReference type="Pfam" id="PF01351">
    <property type="entry name" value="RNase_HII"/>
    <property type="match status" value="1"/>
</dbReference>
<evidence type="ECO:0000256" key="12">
    <source>
        <dbReference type="PROSITE-ProRule" id="PRU01319"/>
    </source>
</evidence>
<protein>
    <recommendedName>
        <fullName evidence="13">Ribonuclease</fullName>
        <ecNumber evidence="13">3.1.26.4</ecNumber>
    </recommendedName>
</protein>
<evidence type="ECO:0000256" key="7">
    <source>
        <dbReference type="ARBA" id="ARBA00022722"/>
    </source>
</evidence>
<comment type="cofactor">
    <cofactor evidence="12">
        <name>Mn(2+)</name>
        <dbReference type="ChEBI" id="CHEBI:29035"/>
    </cofactor>
    <cofactor evidence="12">
        <name>Mg(2+)</name>
        <dbReference type="ChEBI" id="CHEBI:18420"/>
    </cofactor>
    <text evidence="12">Manganese or magnesium. Binds 1 divalent metal ion per monomer in the absence of substrate. May bind a second metal ion after substrate binding.</text>
</comment>
<evidence type="ECO:0000256" key="10">
    <source>
        <dbReference type="ARBA" id="ARBA00022801"/>
    </source>
</evidence>
<evidence type="ECO:0000256" key="2">
    <source>
        <dbReference type="ARBA" id="ARBA00001946"/>
    </source>
</evidence>
<dbReference type="GO" id="GO:0006298">
    <property type="term" value="P:mismatch repair"/>
    <property type="evidence" value="ECO:0007669"/>
    <property type="project" value="TreeGrafter"/>
</dbReference>
<dbReference type="GO" id="GO:0004523">
    <property type="term" value="F:RNA-DNA hybrid ribonuclease activity"/>
    <property type="evidence" value="ECO:0007669"/>
    <property type="project" value="UniProtKB-UniRule"/>
</dbReference>
<evidence type="ECO:0000256" key="1">
    <source>
        <dbReference type="ARBA" id="ARBA00000077"/>
    </source>
</evidence>
<feature type="binding site" evidence="12">
    <location>
        <position position="7"/>
    </location>
    <ligand>
        <name>a divalent metal cation</name>
        <dbReference type="ChEBI" id="CHEBI:60240"/>
    </ligand>
</feature>
<organism evidence="15 16">
    <name type="scientific">Sulfurospirillum diekertiae</name>
    <dbReference type="NCBI Taxonomy" id="1854492"/>
    <lineage>
        <taxon>Bacteria</taxon>
        <taxon>Pseudomonadati</taxon>
        <taxon>Campylobacterota</taxon>
        <taxon>Epsilonproteobacteria</taxon>
        <taxon>Campylobacterales</taxon>
        <taxon>Sulfurospirillaceae</taxon>
        <taxon>Sulfurospirillum</taxon>
    </lineage>
</organism>
<evidence type="ECO:0000313" key="15">
    <source>
        <dbReference type="EMBL" id="ARU49683.1"/>
    </source>
</evidence>
<feature type="binding site" evidence="12">
    <location>
        <position position="93"/>
    </location>
    <ligand>
        <name>a divalent metal cation</name>
        <dbReference type="ChEBI" id="CHEBI:60240"/>
    </ligand>
</feature>
<evidence type="ECO:0000256" key="8">
    <source>
        <dbReference type="ARBA" id="ARBA00022723"/>
    </source>
</evidence>
<evidence type="ECO:0000313" key="16">
    <source>
        <dbReference type="Proteomes" id="UP000196005"/>
    </source>
</evidence>
<comment type="cofactor">
    <cofactor evidence="2">
        <name>Mg(2+)</name>
        <dbReference type="ChEBI" id="CHEBI:18420"/>
    </cofactor>
</comment>
<comment type="function">
    <text evidence="3 13">Endonuclease that specifically degrades the RNA of RNA-DNA hybrids.</text>
</comment>
<dbReference type="GO" id="GO:0046872">
    <property type="term" value="F:metal ion binding"/>
    <property type="evidence" value="ECO:0007669"/>
    <property type="project" value="UniProtKB-KW"/>
</dbReference>
<dbReference type="GO" id="GO:0003723">
    <property type="term" value="F:RNA binding"/>
    <property type="evidence" value="ECO:0007669"/>
    <property type="project" value="UniProtKB-UniRule"/>
</dbReference>
<evidence type="ECO:0000256" key="13">
    <source>
        <dbReference type="RuleBase" id="RU003515"/>
    </source>
</evidence>
<evidence type="ECO:0000256" key="9">
    <source>
        <dbReference type="ARBA" id="ARBA00022759"/>
    </source>
</evidence>
<keyword evidence="10 12" id="KW-0378">Hydrolase</keyword>
<dbReference type="InterPro" id="IPR036397">
    <property type="entry name" value="RNaseH_sf"/>
</dbReference>
<dbReference type="PROSITE" id="PS51975">
    <property type="entry name" value="RNASE_H_2"/>
    <property type="match status" value="1"/>
</dbReference>
<dbReference type="GO" id="GO:0032299">
    <property type="term" value="C:ribonuclease H2 complex"/>
    <property type="evidence" value="ECO:0007669"/>
    <property type="project" value="TreeGrafter"/>
</dbReference>
<comment type="subcellular location">
    <subcellularLocation>
        <location evidence="4">Cytoplasm</location>
    </subcellularLocation>
</comment>
<evidence type="ECO:0000256" key="11">
    <source>
        <dbReference type="ARBA" id="ARBA00023211"/>
    </source>
</evidence>
<keyword evidence="9 12" id="KW-0255">Endonuclease</keyword>
<name>A0A1Y0HRA5_9BACT</name>